<sequence>MATRSTIMDTNSFRAEHADALDAETRKLTDKRSKILGESYRLFYRNPVHLVKGQGQYLWDATGHKYLDVYNNVASIGHCHPAVIEAVNQQMQLLNTHTRYLHENILDYTEQLLKTVPNEVNRAMYMCTGSEANDLAIRVAREYTGGTGIIVSQESYHGTSDLTSGCSPALGSEQPLAATTRLVPAPDAYRIDTPDLGDWFANEIQKQIDDMQAHGIKFAGFLADSIFSSDGVMPNPVGFLKKAVDVVHANGGVFIADEVQPGFARTGDAFWGFARHGIVPDMITTGKPMGNGIPVSGLLARGEVLSAFSDKIPYFNTFGGNPVSMAAAQAVLNVIKEEELQAHSQRVGGLLLNELRKLMDKHESVGDVRGAGLFIGFELVTDRDSKAPNKQLALDLIEELRNNHRVLTSVAGPYGNVLKLRPPLAFQEQDIDWLVGALDQALNKLKA</sequence>
<dbReference type="InterPro" id="IPR015424">
    <property type="entry name" value="PyrdxlP-dep_Trfase"/>
</dbReference>
<dbReference type="PIRSF" id="PIRSF000521">
    <property type="entry name" value="Transaminase_4ab_Lys_Orn"/>
    <property type="match status" value="1"/>
</dbReference>
<evidence type="ECO:0000313" key="6">
    <source>
        <dbReference type="Proteomes" id="UP000185895"/>
    </source>
</evidence>
<reference evidence="5 6" key="1">
    <citation type="submission" date="2016-09" db="EMBL/GenBank/DDBJ databases">
        <authorList>
            <person name="Capua I."/>
            <person name="De Benedictis P."/>
            <person name="Joannis T."/>
            <person name="Lombin L.H."/>
            <person name="Cattoli G."/>
        </authorList>
    </citation>
    <scope>NUCLEOTIDE SEQUENCE [LARGE SCALE GENOMIC DNA]</scope>
    <source>
        <strain evidence="5 6">ANC 4671</strain>
    </source>
</reference>
<keyword evidence="5" id="KW-0032">Aminotransferase</keyword>
<dbReference type="Pfam" id="PF00202">
    <property type="entry name" value="Aminotran_3"/>
    <property type="match status" value="1"/>
</dbReference>
<dbReference type="SUPFAM" id="SSF53383">
    <property type="entry name" value="PLP-dependent transferases"/>
    <property type="match status" value="1"/>
</dbReference>
<dbReference type="InterPro" id="IPR015421">
    <property type="entry name" value="PyrdxlP-dep_Trfase_major"/>
</dbReference>
<organism evidence="5 6">
    <name type="scientific">Acinetobacter qingfengensis</name>
    <dbReference type="NCBI Taxonomy" id="1262585"/>
    <lineage>
        <taxon>Bacteria</taxon>
        <taxon>Pseudomonadati</taxon>
        <taxon>Pseudomonadota</taxon>
        <taxon>Gammaproteobacteria</taxon>
        <taxon>Moraxellales</taxon>
        <taxon>Moraxellaceae</taxon>
        <taxon>Acinetobacter</taxon>
    </lineage>
</organism>
<proteinExistence type="inferred from homology"/>
<evidence type="ECO:0000256" key="4">
    <source>
        <dbReference type="RuleBase" id="RU003560"/>
    </source>
</evidence>
<dbReference type="GO" id="GO:0030170">
    <property type="term" value="F:pyridoxal phosphate binding"/>
    <property type="evidence" value="ECO:0007669"/>
    <property type="project" value="InterPro"/>
</dbReference>
<comment type="cofactor">
    <cofactor evidence="1">
        <name>pyridoxal 5'-phosphate</name>
        <dbReference type="ChEBI" id="CHEBI:597326"/>
    </cofactor>
</comment>
<protein>
    <submittedName>
        <fullName evidence="5">4-aminobutyrate aminotransferase</fullName>
    </submittedName>
</protein>
<accession>A0A1E7R1J0</accession>
<dbReference type="EMBL" id="MKKK01000056">
    <property type="protein sequence ID" value="OEY93168.1"/>
    <property type="molecule type" value="Genomic_DNA"/>
</dbReference>
<evidence type="ECO:0000256" key="2">
    <source>
        <dbReference type="ARBA" id="ARBA00008954"/>
    </source>
</evidence>
<dbReference type="Gene3D" id="3.90.1150.10">
    <property type="entry name" value="Aspartate Aminotransferase, domain 1"/>
    <property type="match status" value="1"/>
</dbReference>
<evidence type="ECO:0000256" key="1">
    <source>
        <dbReference type="ARBA" id="ARBA00001933"/>
    </source>
</evidence>
<dbReference type="PROSITE" id="PS00600">
    <property type="entry name" value="AA_TRANSFER_CLASS_3"/>
    <property type="match status" value="1"/>
</dbReference>
<keyword evidence="5" id="KW-0808">Transferase</keyword>
<dbReference type="InterPro" id="IPR049704">
    <property type="entry name" value="Aminotrans_3_PPA_site"/>
</dbReference>
<dbReference type="STRING" id="1262585.BJI46_04955"/>
<dbReference type="Proteomes" id="UP000185895">
    <property type="component" value="Unassembled WGS sequence"/>
</dbReference>
<gene>
    <name evidence="5" type="ORF">BJI46_04955</name>
</gene>
<comment type="caution">
    <text evidence="5">The sequence shown here is derived from an EMBL/GenBank/DDBJ whole genome shotgun (WGS) entry which is preliminary data.</text>
</comment>
<dbReference type="InterPro" id="IPR005814">
    <property type="entry name" value="Aminotrans_3"/>
</dbReference>
<evidence type="ECO:0000313" key="5">
    <source>
        <dbReference type="EMBL" id="OEY93168.1"/>
    </source>
</evidence>
<evidence type="ECO:0000256" key="3">
    <source>
        <dbReference type="ARBA" id="ARBA00022898"/>
    </source>
</evidence>
<keyword evidence="3 4" id="KW-0663">Pyridoxal phosphate</keyword>
<dbReference type="CDD" id="cd00610">
    <property type="entry name" value="OAT_like"/>
    <property type="match status" value="1"/>
</dbReference>
<dbReference type="Gene3D" id="3.40.640.10">
    <property type="entry name" value="Type I PLP-dependent aspartate aminotransferase-like (Major domain)"/>
    <property type="match status" value="1"/>
</dbReference>
<dbReference type="RefSeq" id="WP_070070738.1">
    <property type="nucleotide sequence ID" value="NZ_MKKK01000056.1"/>
</dbReference>
<dbReference type="AlphaFoldDB" id="A0A1E7R1J0"/>
<name>A0A1E7R1J0_9GAMM</name>
<dbReference type="PANTHER" id="PTHR45688:SF13">
    <property type="entry name" value="ALANINE--GLYOXYLATE AMINOTRANSFERASE 2-LIKE"/>
    <property type="match status" value="1"/>
</dbReference>
<keyword evidence="6" id="KW-1185">Reference proteome</keyword>
<comment type="similarity">
    <text evidence="2 4">Belongs to the class-III pyridoxal-phosphate-dependent aminotransferase family.</text>
</comment>
<dbReference type="OrthoDB" id="9801052at2"/>
<dbReference type="GO" id="GO:0008483">
    <property type="term" value="F:transaminase activity"/>
    <property type="evidence" value="ECO:0007669"/>
    <property type="project" value="UniProtKB-KW"/>
</dbReference>
<dbReference type="InterPro" id="IPR015422">
    <property type="entry name" value="PyrdxlP-dep_Trfase_small"/>
</dbReference>
<dbReference type="PANTHER" id="PTHR45688">
    <property type="match status" value="1"/>
</dbReference>